<dbReference type="EMBL" id="GL732555">
    <property type="protein sequence ID" value="EFX78804.1"/>
    <property type="molecule type" value="Genomic_DNA"/>
</dbReference>
<dbReference type="Proteomes" id="UP000000305">
    <property type="component" value="Unassembled WGS sequence"/>
</dbReference>
<keyword evidence="2" id="KW-1185">Reference proteome</keyword>
<sequence>MDYLGDNKLSLERVPNVQGKWLLVTGDQLVNLTVIWKESLREIEECKLRLVEQGIALRFMTDKTGVERIRDVEEQLDFVYNTISKKFCNSSENILIPVLGMDKVVLKIYTLADHEEHPNKNLAAEIEKWQT</sequence>
<gene>
    <name evidence="1" type="ORF">DAPPUDRAFT_320057</name>
</gene>
<evidence type="ECO:0000313" key="1">
    <source>
        <dbReference type="EMBL" id="EFX78804.1"/>
    </source>
</evidence>
<dbReference type="KEGG" id="dpx:DAPPUDRAFT_320057"/>
<proteinExistence type="predicted"/>
<dbReference type="STRING" id="6669.E9GNQ1"/>
<organism evidence="1 2">
    <name type="scientific">Daphnia pulex</name>
    <name type="common">Water flea</name>
    <dbReference type="NCBI Taxonomy" id="6669"/>
    <lineage>
        <taxon>Eukaryota</taxon>
        <taxon>Metazoa</taxon>
        <taxon>Ecdysozoa</taxon>
        <taxon>Arthropoda</taxon>
        <taxon>Crustacea</taxon>
        <taxon>Branchiopoda</taxon>
        <taxon>Diplostraca</taxon>
        <taxon>Cladocera</taxon>
        <taxon>Anomopoda</taxon>
        <taxon>Daphniidae</taxon>
        <taxon>Daphnia</taxon>
    </lineage>
</organism>
<dbReference type="InParanoid" id="E9GNQ1"/>
<dbReference type="HOGENOM" id="CLU_1929687_0_0_1"/>
<dbReference type="OrthoDB" id="10492985at2759"/>
<evidence type="ECO:0000313" key="2">
    <source>
        <dbReference type="Proteomes" id="UP000000305"/>
    </source>
</evidence>
<dbReference type="PhylomeDB" id="E9GNQ1"/>
<protein>
    <submittedName>
        <fullName evidence="1">Uncharacterized protein</fullName>
    </submittedName>
</protein>
<name>E9GNQ1_DAPPU</name>
<accession>E9GNQ1</accession>
<reference evidence="1 2" key="1">
    <citation type="journal article" date="2011" name="Science">
        <title>The ecoresponsive genome of Daphnia pulex.</title>
        <authorList>
            <person name="Colbourne J.K."/>
            <person name="Pfrender M.E."/>
            <person name="Gilbert D."/>
            <person name="Thomas W.K."/>
            <person name="Tucker A."/>
            <person name="Oakley T.H."/>
            <person name="Tokishita S."/>
            <person name="Aerts A."/>
            <person name="Arnold G.J."/>
            <person name="Basu M.K."/>
            <person name="Bauer D.J."/>
            <person name="Caceres C.E."/>
            <person name="Carmel L."/>
            <person name="Casola C."/>
            <person name="Choi J.H."/>
            <person name="Detter J.C."/>
            <person name="Dong Q."/>
            <person name="Dusheyko S."/>
            <person name="Eads B.D."/>
            <person name="Frohlich T."/>
            <person name="Geiler-Samerotte K.A."/>
            <person name="Gerlach D."/>
            <person name="Hatcher P."/>
            <person name="Jogdeo S."/>
            <person name="Krijgsveld J."/>
            <person name="Kriventseva E.V."/>
            <person name="Kultz D."/>
            <person name="Laforsch C."/>
            <person name="Lindquist E."/>
            <person name="Lopez J."/>
            <person name="Manak J.R."/>
            <person name="Muller J."/>
            <person name="Pangilinan J."/>
            <person name="Patwardhan R.P."/>
            <person name="Pitluck S."/>
            <person name="Pritham E.J."/>
            <person name="Rechtsteiner A."/>
            <person name="Rho M."/>
            <person name="Rogozin I.B."/>
            <person name="Sakarya O."/>
            <person name="Salamov A."/>
            <person name="Schaack S."/>
            <person name="Shapiro H."/>
            <person name="Shiga Y."/>
            <person name="Skalitzky C."/>
            <person name="Smith Z."/>
            <person name="Souvorov A."/>
            <person name="Sung W."/>
            <person name="Tang Z."/>
            <person name="Tsuchiya D."/>
            <person name="Tu H."/>
            <person name="Vos H."/>
            <person name="Wang M."/>
            <person name="Wolf Y.I."/>
            <person name="Yamagata H."/>
            <person name="Yamada T."/>
            <person name="Ye Y."/>
            <person name="Shaw J.R."/>
            <person name="Andrews J."/>
            <person name="Crease T.J."/>
            <person name="Tang H."/>
            <person name="Lucas S.M."/>
            <person name="Robertson H.M."/>
            <person name="Bork P."/>
            <person name="Koonin E.V."/>
            <person name="Zdobnov E.M."/>
            <person name="Grigoriev I.V."/>
            <person name="Lynch M."/>
            <person name="Boore J.L."/>
        </authorList>
    </citation>
    <scope>NUCLEOTIDE SEQUENCE [LARGE SCALE GENOMIC DNA]</scope>
</reference>
<dbReference type="AlphaFoldDB" id="E9GNQ1"/>